<keyword evidence="4" id="KW-1185">Reference proteome</keyword>
<feature type="chain" id="PRO_5042953158" description="AB hydrolase-1 domain-containing protein" evidence="1">
    <location>
        <begin position="20"/>
        <end position="513"/>
    </location>
</feature>
<evidence type="ECO:0000313" key="3">
    <source>
        <dbReference type="EMBL" id="KAK9175576.1"/>
    </source>
</evidence>
<reference evidence="3 4" key="1">
    <citation type="submission" date="2024-05" db="EMBL/GenBank/DDBJ databases">
        <title>Haplotype-resolved chromosome-level genome assembly of Huyou (Citrus changshanensis).</title>
        <authorList>
            <person name="Miao C."/>
            <person name="Chen W."/>
            <person name="Wu Y."/>
            <person name="Wang L."/>
            <person name="Zhao S."/>
            <person name="Grierson D."/>
            <person name="Xu C."/>
            <person name="Chen K."/>
        </authorList>
    </citation>
    <scope>NUCLEOTIDE SEQUENCE [LARGE SCALE GENOMIC DNA]</scope>
    <source>
        <strain evidence="3">01-14</strain>
        <tissue evidence="3">Leaf</tissue>
    </source>
</reference>
<dbReference type="PANTHER" id="PTHR45763">
    <property type="entry name" value="HYDROLASE, ALPHA/BETA FOLD FAMILY PROTEIN, EXPRESSED-RELATED"/>
    <property type="match status" value="1"/>
</dbReference>
<organism evidence="3 4">
    <name type="scientific">Citrus x changshan-huyou</name>
    <dbReference type="NCBI Taxonomy" id="2935761"/>
    <lineage>
        <taxon>Eukaryota</taxon>
        <taxon>Viridiplantae</taxon>
        <taxon>Streptophyta</taxon>
        <taxon>Embryophyta</taxon>
        <taxon>Tracheophyta</taxon>
        <taxon>Spermatophyta</taxon>
        <taxon>Magnoliopsida</taxon>
        <taxon>eudicotyledons</taxon>
        <taxon>Gunneridae</taxon>
        <taxon>Pentapetalae</taxon>
        <taxon>rosids</taxon>
        <taxon>malvids</taxon>
        <taxon>Sapindales</taxon>
        <taxon>Rutaceae</taxon>
        <taxon>Aurantioideae</taxon>
        <taxon>Citrus</taxon>
    </lineage>
</organism>
<evidence type="ECO:0000313" key="4">
    <source>
        <dbReference type="Proteomes" id="UP001428341"/>
    </source>
</evidence>
<dbReference type="FunFam" id="3.40.50.1820:FF:000270">
    <property type="entry name" value="Alpha/beta-Hydrolases superfamily protein"/>
    <property type="match status" value="1"/>
</dbReference>
<name>A0AAP0LI91_9ROSI</name>
<proteinExistence type="predicted"/>
<dbReference type="Gene3D" id="3.40.50.1820">
    <property type="entry name" value="alpha/beta hydrolase"/>
    <property type="match status" value="1"/>
</dbReference>
<sequence length="513" mass="58195">MFAPIAVALAVGLIGLAYQALKPPPPSKLCGSPGGPPVTSPRIKLSDGRHVAYREAGVPKEEANHKIIIIHGFGSSKDLNLPVSQELIEELKIYFLSFDRPGYGESDPHPLRTVKTEACDVEQLADKLQIGSKFYVIGISMGAYPSYHRLAGASLVVPFVHYWWPCLPANLSREALKRLPVENQRTFRIAYYFPWLLNSWMSQKWFPTLSIMSGNMDTFSPPDLEILKKLSESPSEGQEKILQQGIHESLYRDLKTGYAKWEFDPTDLINPFPDNEGSVHIWQGCEDRIIPSQINQFISEKLPWIQYHEVPDAGHLLIFERKFCEAIIRALLPNGPPVELPRIRLSDGRHLAYRERGVPKENAKYINVSLFMALTPPRGKNINLPLTQDFMDELGVYVLTFDRTGYGESDPKPKRPVKIEAFDIQELANQLNLGHKFDHNMRLQGAHESLHRDIMVHLGTWEFDPMEMENQFPNNEESVFYVKVTKTSSCHFTVTSLRSYLGSDITKVLMGVI</sequence>
<dbReference type="InterPro" id="IPR000073">
    <property type="entry name" value="AB_hydrolase_1"/>
</dbReference>
<dbReference type="SUPFAM" id="SSF53474">
    <property type="entry name" value="alpha/beta-Hydrolases"/>
    <property type="match status" value="1"/>
</dbReference>
<dbReference type="PANTHER" id="PTHR45763:SF21">
    <property type="entry name" value="ALPHA_BETA-HYDROLASES SUPERFAMILY PROTEIN"/>
    <property type="match status" value="1"/>
</dbReference>
<dbReference type="Proteomes" id="UP001428341">
    <property type="component" value="Unassembled WGS sequence"/>
</dbReference>
<feature type="signal peptide" evidence="1">
    <location>
        <begin position="1"/>
        <end position="19"/>
    </location>
</feature>
<dbReference type="AlphaFoldDB" id="A0AAP0LI91"/>
<accession>A0AAP0LI91</accession>
<evidence type="ECO:0000256" key="1">
    <source>
        <dbReference type="SAM" id="SignalP"/>
    </source>
</evidence>
<gene>
    <name evidence="3" type="ORF">WN944_027583</name>
</gene>
<evidence type="ECO:0000259" key="2">
    <source>
        <dbReference type="Pfam" id="PF12697"/>
    </source>
</evidence>
<keyword evidence="1" id="KW-0732">Signal</keyword>
<protein>
    <recommendedName>
        <fullName evidence="2">AB hydrolase-1 domain-containing protein</fullName>
    </recommendedName>
</protein>
<dbReference type="Pfam" id="PF12697">
    <property type="entry name" value="Abhydrolase_6"/>
    <property type="match status" value="1"/>
</dbReference>
<comment type="caution">
    <text evidence="3">The sequence shown here is derived from an EMBL/GenBank/DDBJ whole genome shotgun (WGS) entry which is preliminary data.</text>
</comment>
<dbReference type="EMBL" id="JBCGBO010000025">
    <property type="protein sequence ID" value="KAK9175576.1"/>
    <property type="molecule type" value="Genomic_DNA"/>
</dbReference>
<dbReference type="InterPro" id="IPR029058">
    <property type="entry name" value="AB_hydrolase_fold"/>
</dbReference>
<feature type="domain" description="AB hydrolase-1" evidence="2">
    <location>
        <begin position="67"/>
        <end position="320"/>
    </location>
</feature>